<keyword evidence="1" id="KW-0808">Transferase</keyword>
<dbReference type="Gene3D" id="3.40.630.30">
    <property type="match status" value="1"/>
</dbReference>
<geneLocation type="plasmid" evidence="4 5">
    <name>pMM35_01</name>
</geneLocation>
<protein>
    <submittedName>
        <fullName evidence="4">GNAT family N-acetyltransferase</fullName>
    </submittedName>
</protein>
<evidence type="ECO:0000259" key="3">
    <source>
        <dbReference type="PROSITE" id="PS51186"/>
    </source>
</evidence>
<evidence type="ECO:0000313" key="4">
    <source>
        <dbReference type="EMBL" id="BCK79642.1"/>
    </source>
</evidence>
<organism evidence="4 5">
    <name type="scientific">Vescimonas fastidiosa</name>
    <dbReference type="NCBI Taxonomy" id="2714353"/>
    <lineage>
        <taxon>Bacteria</taxon>
        <taxon>Bacillati</taxon>
        <taxon>Bacillota</taxon>
        <taxon>Clostridia</taxon>
        <taxon>Eubacteriales</taxon>
        <taxon>Oscillospiraceae</taxon>
        <taxon>Vescimonas</taxon>
    </lineage>
</organism>
<dbReference type="Pfam" id="PF13420">
    <property type="entry name" value="Acetyltransf_4"/>
    <property type="match status" value="1"/>
</dbReference>
<evidence type="ECO:0000313" key="5">
    <source>
        <dbReference type="Proteomes" id="UP000681343"/>
    </source>
</evidence>
<dbReference type="CDD" id="cd04301">
    <property type="entry name" value="NAT_SF"/>
    <property type="match status" value="1"/>
</dbReference>
<evidence type="ECO:0000256" key="1">
    <source>
        <dbReference type="ARBA" id="ARBA00022679"/>
    </source>
</evidence>
<sequence>MVSIRRAVPEDAPRLVEIYGYYVEKTAISFEYTVPNPEEFRGRMERTMRRYPYLVAEVDGRVAGYAYAGAFVGRAAYDWACELTIYLDPEARKRGLGRALYEAMEKALGAMGVLNLYACIGYPREGDDEYLSTNSADFHAHLGFEKIGTFTACGYKFGRWYDMIWMEKIIGQHQAGQANIVPFTDVKMDFT</sequence>
<dbReference type="GO" id="GO:0016747">
    <property type="term" value="F:acyltransferase activity, transferring groups other than amino-acyl groups"/>
    <property type="evidence" value="ECO:0007669"/>
    <property type="project" value="InterPro"/>
</dbReference>
<dbReference type="InterPro" id="IPR016181">
    <property type="entry name" value="Acyl_CoA_acyltransferase"/>
</dbReference>
<name>A0A810Q051_9FIRM</name>
<dbReference type="RefSeq" id="WP_212821339.1">
    <property type="nucleotide sequence ID" value="NZ_AP023416.1"/>
</dbReference>
<dbReference type="InterPro" id="IPR000182">
    <property type="entry name" value="GNAT_dom"/>
</dbReference>
<proteinExistence type="predicted"/>
<feature type="domain" description="N-acetyltransferase" evidence="3">
    <location>
        <begin position="2"/>
        <end position="171"/>
    </location>
</feature>
<keyword evidence="5" id="KW-1185">Reference proteome</keyword>
<keyword evidence="2" id="KW-0012">Acyltransferase</keyword>
<dbReference type="PANTHER" id="PTHR43072:SF23">
    <property type="entry name" value="UPF0039 PROTEIN C11D3.02C"/>
    <property type="match status" value="1"/>
</dbReference>
<dbReference type="EMBL" id="AP023416">
    <property type="protein sequence ID" value="BCK79642.1"/>
    <property type="molecule type" value="Genomic_DNA"/>
</dbReference>
<dbReference type="Proteomes" id="UP000681343">
    <property type="component" value="Plasmid pMM35_01"/>
</dbReference>
<dbReference type="KEGG" id="vfa:MM35RIKEN_18340"/>
<dbReference type="PANTHER" id="PTHR43072">
    <property type="entry name" value="N-ACETYLTRANSFERASE"/>
    <property type="match status" value="1"/>
</dbReference>
<accession>A0A810Q051</accession>
<dbReference type="AlphaFoldDB" id="A0A810Q051"/>
<keyword evidence="4" id="KW-0614">Plasmid</keyword>
<evidence type="ECO:0000256" key="2">
    <source>
        <dbReference type="ARBA" id="ARBA00023315"/>
    </source>
</evidence>
<reference evidence="4" key="1">
    <citation type="submission" date="2020-09" db="EMBL/GenBank/DDBJ databases">
        <title>New species isolated from human feces.</title>
        <authorList>
            <person name="Kitahara M."/>
            <person name="Shigeno Y."/>
            <person name="Shime M."/>
            <person name="Matsumoto Y."/>
            <person name="Nakamura S."/>
            <person name="Motooka D."/>
            <person name="Fukuoka S."/>
            <person name="Nishikawa H."/>
            <person name="Benno Y."/>
        </authorList>
    </citation>
    <scope>NUCLEOTIDE SEQUENCE</scope>
    <source>
        <strain evidence="4">MM35</strain>
        <plasmid evidence="4">pMM35_01</plasmid>
    </source>
</reference>
<dbReference type="PROSITE" id="PS51186">
    <property type="entry name" value="GNAT"/>
    <property type="match status" value="1"/>
</dbReference>
<dbReference type="SUPFAM" id="SSF55729">
    <property type="entry name" value="Acyl-CoA N-acyltransferases (Nat)"/>
    <property type="match status" value="1"/>
</dbReference>
<gene>
    <name evidence="4" type="ORF">MM35RIKEN_18340</name>
</gene>